<sequence>MSSSGNGERVNECASLPRSTSQPFA</sequence>
<evidence type="ECO:0000313" key="3">
    <source>
        <dbReference type="Proteomes" id="UP000324222"/>
    </source>
</evidence>
<name>A0A5B7GTP3_PORTR</name>
<comment type="caution">
    <text evidence="2">The sequence shown here is derived from an EMBL/GenBank/DDBJ whole genome shotgun (WGS) entry which is preliminary data.</text>
</comment>
<proteinExistence type="predicted"/>
<evidence type="ECO:0000256" key="1">
    <source>
        <dbReference type="SAM" id="MobiDB-lite"/>
    </source>
</evidence>
<dbReference type="Proteomes" id="UP000324222">
    <property type="component" value="Unassembled WGS sequence"/>
</dbReference>
<organism evidence="2 3">
    <name type="scientific">Portunus trituberculatus</name>
    <name type="common">Swimming crab</name>
    <name type="synonym">Neptunus trituberculatus</name>
    <dbReference type="NCBI Taxonomy" id="210409"/>
    <lineage>
        <taxon>Eukaryota</taxon>
        <taxon>Metazoa</taxon>
        <taxon>Ecdysozoa</taxon>
        <taxon>Arthropoda</taxon>
        <taxon>Crustacea</taxon>
        <taxon>Multicrustacea</taxon>
        <taxon>Malacostraca</taxon>
        <taxon>Eumalacostraca</taxon>
        <taxon>Eucarida</taxon>
        <taxon>Decapoda</taxon>
        <taxon>Pleocyemata</taxon>
        <taxon>Brachyura</taxon>
        <taxon>Eubrachyura</taxon>
        <taxon>Portunoidea</taxon>
        <taxon>Portunidae</taxon>
        <taxon>Portuninae</taxon>
        <taxon>Portunus</taxon>
    </lineage>
</organism>
<feature type="region of interest" description="Disordered" evidence="1">
    <location>
        <begin position="1"/>
        <end position="25"/>
    </location>
</feature>
<protein>
    <submittedName>
        <fullName evidence="2">Uncharacterized protein</fullName>
    </submittedName>
</protein>
<dbReference type="EMBL" id="VSRR010019414">
    <property type="protein sequence ID" value="MPC62202.1"/>
    <property type="molecule type" value="Genomic_DNA"/>
</dbReference>
<accession>A0A5B7GTP3</accession>
<dbReference type="AlphaFoldDB" id="A0A5B7GTP3"/>
<evidence type="ECO:0000313" key="2">
    <source>
        <dbReference type="EMBL" id="MPC62202.1"/>
    </source>
</evidence>
<keyword evidence="3" id="KW-1185">Reference proteome</keyword>
<gene>
    <name evidence="2" type="ORF">E2C01_056285</name>
</gene>
<reference evidence="2 3" key="1">
    <citation type="submission" date="2019-05" db="EMBL/GenBank/DDBJ databases">
        <title>Another draft genome of Portunus trituberculatus and its Hox gene families provides insights of decapod evolution.</title>
        <authorList>
            <person name="Jeong J.-H."/>
            <person name="Song I."/>
            <person name="Kim S."/>
            <person name="Choi T."/>
            <person name="Kim D."/>
            <person name="Ryu S."/>
            <person name="Kim W."/>
        </authorList>
    </citation>
    <scope>NUCLEOTIDE SEQUENCE [LARGE SCALE GENOMIC DNA]</scope>
    <source>
        <tissue evidence="2">Muscle</tissue>
    </source>
</reference>